<evidence type="ECO:0000313" key="11">
    <source>
        <dbReference type="Proteomes" id="UP000286268"/>
    </source>
</evidence>
<feature type="domain" description="ABC transporter" evidence="8">
    <location>
        <begin position="338"/>
        <end position="566"/>
    </location>
</feature>
<keyword evidence="6 7" id="KW-0472">Membrane</keyword>
<dbReference type="GO" id="GO:0140359">
    <property type="term" value="F:ABC-type transporter activity"/>
    <property type="evidence" value="ECO:0007669"/>
    <property type="project" value="InterPro"/>
</dbReference>
<dbReference type="GO" id="GO:0005524">
    <property type="term" value="F:ATP binding"/>
    <property type="evidence" value="ECO:0007669"/>
    <property type="project" value="UniProtKB-KW"/>
</dbReference>
<dbReference type="InterPro" id="IPR011527">
    <property type="entry name" value="ABC1_TM_dom"/>
</dbReference>
<dbReference type="PANTHER" id="PTHR24221">
    <property type="entry name" value="ATP-BINDING CASSETTE SUB-FAMILY B"/>
    <property type="match status" value="1"/>
</dbReference>
<dbReference type="Proteomes" id="UP000286268">
    <property type="component" value="Chromosome"/>
</dbReference>
<protein>
    <submittedName>
        <fullName evidence="10">ABC transporter ATP-binding protein</fullName>
    </submittedName>
</protein>
<feature type="transmembrane region" description="Helical" evidence="7">
    <location>
        <begin position="20"/>
        <end position="38"/>
    </location>
</feature>
<dbReference type="SMART" id="SM00382">
    <property type="entry name" value="AAA"/>
    <property type="match status" value="1"/>
</dbReference>
<dbReference type="InterPro" id="IPR027417">
    <property type="entry name" value="P-loop_NTPase"/>
</dbReference>
<dbReference type="OrthoDB" id="9762778at2"/>
<accession>A0A410E086</accession>
<feature type="transmembrane region" description="Helical" evidence="7">
    <location>
        <begin position="58"/>
        <end position="82"/>
    </location>
</feature>
<evidence type="ECO:0000256" key="6">
    <source>
        <dbReference type="ARBA" id="ARBA00023136"/>
    </source>
</evidence>
<dbReference type="InterPro" id="IPR003439">
    <property type="entry name" value="ABC_transporter-like_ATP-bd"/>
</dbReference>
<feature type="transmembrane region" description="Helical" evidence="7">
    <location>
        <begin position="243"/>
        <end position="266"/>
    </location>
</feature>
<dbReference type="InterPro" id="IPR003593">
    <property type="entry name" value="AAA+_ATPase"/>
</dbReference>
<dbReference type="RefSeq" id="WP_128215436.1">
    <property type="nucleotide sequence ID" value="NZ_CP025746.1"/>
</dbReference>
<sequence length="567" mass="62845">MKNLFTKTIWIFKQSKSVMLYLIIIIALGIISSFANVYRALITKNLIDTAVKGSFSAIYKYLIILGALIIGDIVLSSAISILSTYSSTKLSNNLQKKLYSHITFSKWLDTTKYHSGDLLSRLTNDVSTLVSLLVTTLPNVVSLMTLLLSSFFILLSYEPTVAIITIVLAPISLLFSRIYAKKLKNIHLRTQENESRYISYMQESVQKILITKSFCVEDDTLDKFSKLQHNKLKLSVSKSGISAFYSASINLGYWFTYFIVFALGAYRLSLGSLTFGTLTALLQLTGNVQIPLSGLASSLSQFITAYASTERLMAIEDLDLESISKKHDKFDTFLLPIIQYDNVCFGYKEALPILENVSFTLFPGEIVALVGPSGEGKTTLIRLLLSLISPKEGSAKIICNNEAIDISPHTRNNISYVPQGNTLFSGTIADNLRYGFPEATNEDIERALKAACAWDFVDKLPQKTDTIIGEHGSGVSEGQAQRLVIARALIRRKPILLLDEATSALDMDTEINVLKSIKTLDYHPTCIIITHRPSALAICNRVLKLEDGNVHEIDINSIEESALSTLK</sequence>
<dbReference type="PROSITE" id="PS50929">
    <property type="entry name" value="ABC_TM1F"/>
    <property type="match status" value="1"/>
</dbReference>
<feature type="transmembrane region" description="Helical" evidence="7">
    <location>
        <begin position="129"/>
        <end position="155"/>
    </location>
</feature>
<dbReference type="GO" id="GO:0034040">
    <property type="term" value="F:ATPase-coupled lipid transmembrane transporter activity"/>
    <property type="evidence" value="ECO:0007669"/>
    <property type="project" value="TreeGrafter"/>
</dbReference>
<dbReference type="Pfam" id="PF00005">
    <property type="entry name" value="ABC_tran"/>
    <property type="match status" value="1"/>
</dbReference>
<name>A0A410E086_9CLOT</name>
<organism evidence="10 11">
    <name type="scientific">Clostridium manihotivorum</name>
    <dbReference type="NCBI Taxonomy" id="2320868"/>
    <lineage>
        <taxon>Bacteria</taxon>
        <taxon>Bacillati</taxon>
        <taxon>Bacillota</taxon>
        <taxon>Clostridia</taxon>
        <taxon>Eubacteriales</taxon>
        <taxon>Clostridiaceae</taxon>
        <taxon>Clostridium</taxon>
    </lineage>
</organism>
<feature type="transmembrane region" description="Helical" evidence="7">
    <location>
        <begin position="161"/>
        <end position="180"/>
    </location>
</feature>
<dbReference type="Gene3D" id="1.20.1560.10">
    <property type="entry name" value="ABC transporter type 1, transmembrane domain"/>
    <property type="match status" value="1"/>
</dbReference>
<dbReference type="InterPro" id="IPR039421">
    <property type="entry name" value="Type_1_exporter"/>
</dbReference>
<evidence type="ECO:0000256" key="4">
    <source>
        <dbReference type="ARBA" id="ARBA00022840"/>
    </source>
</evidence>
<dbReference type="SUPFAM" id="SSF90123">
    <property type="entry name" value="ABC transporter transmembrane region"/>
    <property type="match status" value="1"/>
</dbReference>
<evidence type="ECO:0000256" key="2">
    <source>
        <dbReference type="ARBA" id="ARBA00022692"/>
    </source>
</evidence>
<evidence type="ECO:0000256" key="5">
    <source>
        <dbReference type="ARBA" id="ARBA00022989"/>
    </source>
</evidence>
<dbReference type="PANTHER" id="PTHR24221:SF654">
    <property type="entry name" value="ATP-BINDING CASSETTE SUB-FAMILY B MEMBER 6"/>
    <property type="match status" value="1"/>
</dbReference>
<dbReference type="AlphaFoldDB" id="A0A410E086"/>
<dbReference type="Pfam" id="PF00664">
    <property type="entry name" value="ABC_membrane"/>
    <property type="match status" value="1"/>
</dbReference>
<evidence type="ECO:0000256" key="3">
    <source>
        <dbReference type="ARBA" id="ARBA00022741"/>
    </source>
</evidence>
<proteinExistence type="predicted"/>
<keyword evidence="11" id="KW-1185">Reference proteome</keyword>
<reference evidence="10 11" key="1">
    <citation type="submission" date="2018-01" db="EMBL/GenBank/DDBJ databases">
        <title>Genome Sequencing and Assembly of Anaerobacter polyendosporus strain CT4.</title>
        <authorList>
            <person name="Tachaapaikoon C."/>
            <person name="Sutheeworapong S."/>
            <person name="Jenjaroenpun P."/>
            <person name="Wongsurawat T."/>
            <person name="Nookeaw I."/>
            <person name="Cheawchanlertfa P."/>
            <person name="Kosugi A."/>
            <person name="Cheevadhanarak S."/>
            <person name="Ratanakhanokchai K."/>
        </authorList>
    </citation>
    <scope>NUCLEOTIDE SEQUENCE [LARGE SCALE GENOMIC DNA]</scope>
    <source>
        <strain evidence="10 11">CT4</strain>
    </source>
</reference>
<dbReference type="SUPFAM" id="SSF52540">
    <property type="entry name" value="P-loop containing nucleoside triphosphate hydrolases"/>
    <property type="match status" value="1"/>
</dbReference>
<dbReference type="InterPro" id="IPR036640">
    <property type="entry name" value="ABC1_TM_sf"/>
</dbReference>
<dbReference type="KEGG" id="cmah:C1I91_25530"/>
<evidence type="ECO:0000313" key="10">
    <source>
        <dbReference type="EMBL" id="QAA34724.1"/>
    </source>
</evidence>
<comment type="subcellular location">
    <subcellularLocation>
        <location evidence="1">Cell membrane</location>
        <topology evidence="1">Multi-pass membrane protein</topology>
    </subcellularLocation>
</comment>
<evidence type="ECO:0000256" key="7">
    <source>
        <dbReference type="SAM" id="Phobius"/>
    </source>
</evidence>
<dbReference type="PROSITE" id="PS50893">
    <property type="entry name" value="ABC_TRANSPORTER_2"/>
    <property type="match status" value="1"/>
</dbReference>
<gene>
    <name evidence="10" type="ORF">C1I91_25530</name>
</gene>
<dbReference type="EMBL" id="CP025746">
    <property type="protein sequence ID" value="QAA34724.1"/>
    <property type="molecule type" value="Genomic_DNA"/>
</dbReference>
<dbReference type="CDD" id="cd07346">
    <property type="entry name" value="ABC_6TM_exporters"/>
    <property type="match status" value="1"/>
</dbReference>
<dbReference type="GO" id="GO:0005886">
    <property type="term" value="C:plasma membrane"/>
    <property type="evidence" value="ECO:0007669"/>
    <property type="project" value="UniProtKB-SubCell"/>
</dbReference>
<keyword evidence="3" id="KW-0547">Nucleotide-binding</keyword>
<feature type="domain" description="ABC transmembrane type-1" evidence="9">
    <location>
        <begin position="23"/>
        <end position="304"/>
    </location>
</feature>
<dbReference type="GO" id="GO:0016887">
    <property type="term" value="F:ATP hydrolysis activity"/>
    <property type="evidence" value="ECO:0007669"/>
    <property type="project" value="InterPro"/>
</dbReference>
<keyword evidence="4 10" id="KW-0067">ATP-binding</keyword>
<evidence type="ECO:0000259" key="8">
    <source>
        <dbReference type="PROSITE" id="PS50893"/>
    </source>
</evidence>
<keyword evidence="2 7" id="KW-0812">Transmembrane</keyword>
<evidence type="ECO:0000256" key="1">
    <source>
        <dbReference type="ARBA" id="ARBA00004651"/>
    </source>
</evidence>
<dbReference type="Gene3D" id="3.40.50.300">
    <property type="entry name" value="P-loop containing nucleotide triphosphate hydrolases"/>
    <property type="match status" value="1"/>
</dbReference>
<evidence type="ECO:0000259" key="9">
    <source>
        <dbReference type="PROSITE" id="PS50929"/>
    </source>
</evidence>
<keyword evidence="5 7" id="KW-1133">Transmembrane helix</keyword>